<dbReference type="OrthoDB" id="413520at2759"/>
<dbReference type="GO" id="GO:0005737">
    <property type="term" value="C:cytoplasm"/>
    <property type="evidence" value="ECO:0007669"/>
    <property type="project" value="UniProtKB-SubCell"/>
</dbReference>
<dbReference type="EC" id="2.1.1.60" evidence="3"/>
<gene>
    <name evidence="10" type="primary">Acey_s0036.g3194</name>
    <name evidence="10" type="synonym">Acey-Y48E1C.1</name>
    <name evidence="10" type="ORF">Y032_0036g3194</name>
</gene>
<evidence type="ECO:0000256" key="8">
    <source>
        <dbReference type="ARBA" id="ARBA00023242"/>
    </source>
</evidence>
<evidence type="ECO:0000313" key="10">
    <source>
        <dbReference type="EMBL" id="EYC15528.1"/>
    </source>
</evidence>
<comment type="caution">
    <text evidence="10">The sequence shown here is derived from an EMBL/GenBank/DDBJ whole genome shotgun (WGS) entry which is preliminary data.</text>
</comment>
<feature type="compositionally biased region" description="Basic and acidic residues" evidence="9">
    <location>
        <begin position="671"/>
        <end position="685"/>
    </location>
</feature>
<evidence type="ECO:0000256" key="3">
    <source>
        <dbReference type="ARBA" id="ARBA00011914"/>
    </source>
</evidence>
<accession>A0A016UM12</accession>
<dbReference type="Proteomes" id="UP000024635">
    <property type="component" value="Unassembled WGS sequence"/>
</dbReference>
<organism evidence="10 11">
    <name type="scientific">Ancylostoma ceylanicum</name>
    <dbReference type="NCBI Taxonomy" id="53326"/>
    <lineage>
        <taxon>Eukaryota</taxon>
        <taxon>Metazoa</taxon>
        <taxon>Ecdysozoa</taxon>
        <taxon>Nematoda</taxon>
        <taxon>Chromadorea</taxon>
        <taxon>Rhabditida</taxon>
        <taxon>Rhabditina</taxon>
        <taxon>Rhabditomorpha</taxon>
        <taxon>Strongyloidea</taxon>
        <taxon>Ancylostomatidae</taxon>
        <taxon>Ancylostomatinae</taxon>
        <taxon>Ancylostoma</taxon>
    </lineage>
</organism>
<feature type="region of interest" description="Disordered" evidence="9">
    <location>
        <begin position="1"/>
        <end position="42"/>
    </location>
</feature>
<feature type="compositionally biased region" description="Low complexity" evidence="9">
    <location>
        <begin position="352"/>
        <end position="361"/>
    </location>
</feature>
<dbReference type="PANTHER" id="PTHR13539">
    <property type="entry name" value="CALMODULIN-LYSINE N-METHYLTRANSFERASE"/>
    <property type="match status" value="1"/>
</dbReference>
<keyword evidence="6" id="KW-0489">Methyltransferase</keyword>
<dbReference type="SUPFAM" id="SSF53335">
    <property type="entry name" value="S-adenosyl-L-methionine-dependent methyltransferases"/>
    <property type="match status" value="1"/>
</dbReference>
<evidence type="ECO:0000256" key="9">
    <source>
        <dbReference type="SAM" id="MobiDB-lite"/>
    </source>
</evidence>
<dbReference type="InterPro" id="IPR019410">
    <property type="entry name" value="Methyltransf_16"/>
</dbReference>
<feature type="compositionally biased region" description="Basic and acidic residues" evidence="9">
    <location>
        <begin position="376"/>
        <end position="389"/>
    </location>
</feature>
<name>A0A016UM12_9BILA</name>
<reference evidence="11" key="1">
    <citation type="journal article" date="2015" name="Nat. Genet.">
        <title>The genome and transcriptome of the zoonotic hookworm Ancylostoma ceylanicum identify infection-specific gene families.</title>
        <authorList>
            <person name="Schwarz E.M."/>
            <person name="Hu Y."/>
            <person name="Antoshechkin I."/>
            <person name="Miller M.M."/>
            <person name="Sternberg P.W."/>
            <person name="Aroian R.V."/>
        </authorList>
    </citation>
    <scope>NUCLEOTIDE SEQUENCE</scope>
    <source>
        <strain evidence="11">HY135</strain>
    </source>
</reference>
<keyword evidence="5" id="KW-0963">Cytoplasm</keyword>
<feature type="compositionally biased region" description="Basic residues" evidence="9">
    <location>
        <begin position="511"/>
        <end position="520"/>
    </location>
</feature>
<dbReference type="PANTHER" id="PTHR13539:SF3">
    <property type="entry name" value="CALMODULIN-LYSINE N-METHYLTRANSFERASE"/>
    <property type="match status" value="1"/>
</dbReference>
<proteinExistence type="predicted"/>
<feature type="region of interest" description="Disordered" evidence="9">
    <location>
        <begin position="591"/>
        <end position="707"/>
    </location>
</feature>
<dbReference type="GO" id="GO:0071821">
    <property type="term" value="C:FANCM-MHF complex"/>
    <property type="evidence" value="ECO:0007669"/>
    <property type="project" value="InterPro"/>
</dbReference>
<comment type="subcellular location">
    <subcellularLocation>
        <location evidence="2">Cytoplasm</location>
    </subcellularLocation>
    <subcellularLocation>
        <location evidence="1">Nucleus</location>
    </subcellularLocation>
</comment>
<dbReference type="Gene3D" id="3.40.50.150">
    <property type="entry name" value="Vaccinia Virus protein VP39"/>
    <property type="match status" value="1"/>
</dbReference>
<dbReference type="GO" id="GO:0032259">
    <property type="term" value="P:methylation"/>
    <property type="evidence" value="ECO:0007669"/>
    <property type="project" value="UniProtKB-KW"/>
</dbReference>
<evidence type="ECO:0000256" key="2">
    <source>
        <dbReference type="ARBA" id="ARBA00004496"/>
    </source>
</evidence>
<dbReference type="EMBL" id="JARK01001372">
    <property type="protein sequence ID" value="EYC15528.1"/>
    <property type="molecule type" value="Genomic_DNA"/>
</dbReference>
<dbReference type="InterPro" id="IPR029063">
    <property type="entry name" value="SAM-dependent_MTases_sf"/>
</dbReference>
<feature type="region of interest" description="Disordered" evidence="9">
    <location>
        <begin position="450"/>
        <end position="576"/>
    </location>
</feature>
<feature type="compositionally biased region" description="Polar residues" evidence="9">
    <location>
        <begin position="484"/>
        <end position="494"/>
    </location>
</feature>
<evidence type="ECO:0000313" key="11">
    <source>
        <dbReference type="Proteomes" id="UP000024635"/>
    </source>
</evidence>
<evidence type="ECO:0000256" key="1">
    <source>
        <dbReference type="ARBA" id="ARBA00004123"/>
    </source>
</evidence>
<dbReference type="AlphaFoldDB" id="A0A016UM12"/>
<feature type="compositionally biased region" description="Polar residues" evidence="9">
    <location>
        <begin position="614"/>
        <end position="640"/>
    </location>
</feature>
<dbReference type="Pfam" id="PF10294">
    <property type="entry name" value="Methyltransf_16"/>
    <property type="match status" value="1"/>
</dbReference>
<feature type="compositionally biased region" description="Acidic residues" evidence="9">
    <location>
        <begin position="696"/>
        <end position="707"/>
    </location>
</feature>
<feature type="compositionally biased region" description="Polar residues" evidence="9">
    <location>
        <begin position="19"/>
        <end position="29"/>
    </location>
</feature>
<evidence type="ECO:0000256" key="4">
    <source>
        <dbReference type="ARBA" id="ARBA00020594"/>
    </source>
</evidence>
<protein>
    <recommendedName>
        <fullName evidence="4">Calmodulin-lysine N-methyltransferase</fullName>
        <ecNumber evidence="3">2.1.1.60</ecNumber>
    </recommendedName>
</protein>
<keyword evidence="7" id="KW-0808">Transferase</keyword>
<keyword evidence="11" id="KW-1185">Reference proteome</keyword>
<sequence>MNKVFQSMKRKAEPDAEEMTSSKGPSTSKKLAPDATNDFINETSRRARGNWACLAEKMRRTTRPPRRAKKSDRSLRSTLRLFSMTSSDSEAEDDVYSLCVRDSPFCIDIALPEDRTSLRHIAGFDNTGNVRIWPGGEALAYYLSIRPPLVSGKLVLELGAGLIGLPGFIAAIYATRVRITDGNEHSVASLRDIAKRNPLPNVEIELLRWGAGPDEKKFDLILAADCVFFAEYHEDLVNTFDRYLAQTGLVYVCSPKRKGQVQFHPDVVAQVSALIWDTVSDDWTSDLLAFSSHGGRQAVNVSDVALIMRRNKHLLEIVSKAADIDLGDYERPTTKRQRSSNKESTRGRRGARSGTSRASTAMDGPGLRSGTLTPRSDQDANSRLSAVEEVKREAVLEQKATATIKTVDEEDFDDDDVMIVDAPAERPPLIEKGNSFEEDDFSMLDIDPAAATVSKPTVQNETPRRSARNALRATIGQGVDPRAENSTPRKNLQKSLVAKNLPSEKKNSPARAKRSPRKKTPSPDLFNTPVKENNSDEFDDLFEIPDQQQVGKGQSRQPSPKSAKNDVGAAPGKSERGWSVKFSEFSFFDDDLEVDQPSGEKGKAVQQPHDLGKPTTSAPPSRSKAMTSSVTPKSSLVTKSKLTRSGVKSSKQKNSAAALRSQEKQPLTTPKRTDALKSRLKDSAKKVSKPSAPALDDFDSDEEFFGL</sequence>
<evidence type="ECO:0000256" key="7">
    <source>
        <dbReference type="ARBA" id="ARBA00022679"/>
    </source>
</evidence>
<dbReference type="InterPro" id="IPR025800">
    <property type="entry name" value="CaM-Lys-N-MeTrfase"/>
</dbReference>
<dbReference type="GO" id="GO:0018025">
    <property type="term" value="F:calmodulin-lysine N-methyltransferase activity"/>
    <property type="evidence" value="ECO:0007669"/>
    <property type="project" value="UniProtKB-EC"/>
</dbReference>
<feature type="compositionally biased region" description="Polar residues" evidence="9">
    <location>
        <begin position="646"/>
        <end position="655"/>
    </location>
</feature>
<evidence type="ECO:0000256" key="6">
    <source>
        <dbReference type="ARBA" id="ARBA00022603"/>
    </source>
</evidence>
<keyword evidence="8" id="KW-0539">Nucleus</keyword>
<feature type="region of interest" description="Disordered" evidence="9">
    <location>
        <begin position="329"/>
        <end position="389"/>
    </location>
</feature>
<dbReference type="CDD" id="cd22919">
    <property type="entry name" value="HFD_CENP-S"/>
    <property type="match status" value="1"/>
</dbReference>
<dbReference type="STRING" id="53326.A0A016UM12"/>
<evidence type="ECO:0000256" key="5">
    <source>
        <dbReference type="ARBA" id="ARBA00022490"/>
    </source>
</evidence>
<feature type="compositionally biased region" description="Polar residues" evidence="9">
    <location>
        <begin position="546"/>
        <end position="562"/>
    </location>
</feature>